<feature type="short sequence motif" description="'KMSKS' region" evidence="11">
    <location>
        <begin position="234"/>
        <end position="238"/>
    </location>
</feature>
<keyword evidence="2 11" id="KW-0963">Cytoplasm</keyword>
<protein>
    <recommendedName>
        <fullName evidence="11">Tyrosine--tRNA ligase</fullName>
        <ecNumber evidence="11">6.1.1.1</ecNumber>
    </recommendedName>
    <alternativeName>
        <fullName evidence="11">Tyrosyl-tRNA synthetase</fullName>
        <shortName evidence="11">TyrRS</shortName>
    </alternativeName>
</protein>
<sequence length="423" mass="47752">MDILGDLRQRGLIQQITDDEGLNEHLQSKVVTLYCGFDPTADSLHIGHLVPALMLKRFQKAGHRPIALIGGGTGLIGDPSGRSTERSLNELEVVQGYSEKIKDQLANLLDFDKGENAAVARNNYEWLSATTIIEFLRDTGKHFSINYMLAKDSVESRLENGISFTEFSYMILQSLDFLKLYEKENCTLQIGGSDQWGNITAGMELIRRTKSGKEEEAKAYGLTVPLITKADGTKFGKTAGGAVWLDGKKTTPYEFYQFWINTDDRDVIKFIKYFTFIDHSEIAELAVEMETAPEQRIAHRRLAEEMTELVHSKEALAQAQKITEALFSGEIQNLNGEEIEQGFKDVPSITFAREEKGLIDILVEANISPSKRQAREDVQNGAVYINGNRQQDLTYKISSQDRIDDAFTIIRRGKKKYFLIRFN</sequence>
<evidence type="ECO:0000256" key="9">
    <source>
        <dbReference type="ARBA" id="ARBA00048248"/>
    </source>
</evidence>
<dbReference type="GO" id="GO:0006437">
    <property type="term" value="P:tyrosyl-tRNA aminoacylation"/>
    <property type="evidence" value="ECO:0007669"/>
    <property type="project" value="UniProtKB-UniRule"/>
</dbReference>
<dbReference type="GO" id="GO:0005829">
    <property type="term" value="C:cytosol"/>
    <property type="evidence" value="ECO:0007669"/>
    <property type="project" value="TreeGrafter"/>
</dbReference>
<dbReference type="InterPro" id="IPR036986">
    <property type="entry name" value="S4_RNA-bd_sf"/>
</dbReference>
<reference evidence="14" key="1">
    <citation type="submission" date="2019-11" db="EMBL/GenBank/DDBJ databases">
        <authorList>
            <person name="Li J."/>
        </authorList>
    </citation>
    <scope>NUCLEOTIDE SEQUENCE</scope>
    <source>
        <strain evidence="14">B6B</strain>
    </source>
</reference>
<dbReference type="InterPro" id="IPR014729">
    <property type="entry name" value="Rossmann-like_a/b/a_fold"/>
</dbReference>
<dbReference type="EMBL" id="WJNG01000007">
    <property type="protein sequence ID" value="MRH42836.1"/>
    <property type="molecule type" value="Genomic_DNA"/>
</dbReference>
<dbReference type="InterPro" id="IPR002305">
    <property type="entry name" value="aa-tRNA-synth_Ic"/>
</dbReference>
<evidence type="ECO:0000256" key="2">
    <source>
        <dbReference type="ARBA" id="ARBA00022490"/>
    </source>
</evidence>
<dbReference type="InterPro" id="IPR002307">
    <property type="entry name" value="Tyr-tRNA-ligase"/>
</dbReference>
<dbReference type="Gene3D" id="1.10.240.10">
    <property type="entry name" value="Tyrosyl-Transfer RNA Synthetase"/>
    <property type="match status" value="1"/>
</dbReference>
<dbReference type="Pfam" id="PF00579">
    <property type="entry name" value="tRNA-synt_1b"/>
    <property type="match status" value="1"/>
</dbReference>
<dbReference type="GO" id="GO:0005524">
    <property type="term" value="F:ATP binding"/>
    <property type="evidence" value="ECO:0007669"/>
    <property type="project" value="UniProtKB-UniRule"/>
</dbReference>
<gene>
    <name evidence="11" type="primary">tyrS</name>
    <name evidence="14" type="ORF">GH741_09075</name>
</gene>
<proteinExistence type="inferred from homology"/>
<dbReference type="InterPro" id="IPR054608">
    <property type="entry name" value="SYY-like_C"/>
</dbReference>
<evidence type="ECO:0000256" key="8">
    <source>
        <dbReference type="ARBA" id="ARBA00023146"/>
    </source>
</evidence>
<dbReference type="InterPro" id="IPR024107">
    <property type="entry name" value="Tyr-tRNA-ligase_bac_1"/>
</dbReference>
<evidence type="ECO:0000256" key="11">
    <source>
        <dbReference type="HAMAP-Rule" id="MF_02006"/>
    </source>
</evidence>
<feature type="domain" description="RNA-binding S4" evidence="13">
    <location>
        <begin position="356"/>
        <end position="418"/>
    </location>
</feature>
<dbReference type="HAMAP" id="MF_02006">
    <property type="entry name" value="Tyr_tRNA_synth_type1"/>
    <property type="match status" value="1"/>
</dbReference>
<name>A0A6A8DEA2_9BACI</name>
<keyword evidence="6 12" id="KW-0694">RNA-binding</keyword>
<comment type="similarity">
    <text evidence="10 11">Belongs to the class-I aminoacyl-tRNA synthetase family. TyrS type 1 subfamily.</text>
</comment>
<evidence type="ECO:0000256" key="5">
    <source>
        <dbReference type="ARBA" id="ARBA00022840"/>
    </source>
</evidence>
<feature type="short sequence motif" description="'HIGH' region" evidence="11">
    <location>
        <begin position="39"/>
        <end position="48"/>
    </location>
</feature>
<dbReference type="InterPro" id="IPR024088">
    <property type="entry name" value="Tyr-tRNA-ligase_bac-type"/>
</dbReference>
<dbReference type="SUPFAM" id="SSF52374">
    <property type="entry name" value="Nucleotidylyl transferase"/>
    <property type="match status" value="1"/>
</dbReference>
<dbReference type="PANTHER" id="PTHR11766:SF0">
    <property type="entry name" value="TYROSINE--TRNA LIGASE, MITOCHONDRIAL"/>
    <property type="match status" value="1"/>
</dbReference>
<feature type="binding site" evidence="11">
    <location>
        <position position="237"/>
    </location>
    <ligand>
        <name>ATP</name>
        <dbReference type="ChEBI" id="CHEBI:30616"/>
    </ligand>
</feature>
<dbReference type="EC" id="6.1.1.1" evidence="11"/>
<evidence type="ECO:0000256" key="3">
    <source>
        <dbReference type="ARBA" id="ARBA00022598"/>
    </source>
</evidence>
<dbReference type="AlphaFoldDB" id="A0A6A8DEA2"/>
<keyword evidence="8 11" id="KW-0030">Aminoacyl-tRNA synthetase</keyword>
<evidence type="ECO:0000256" key="12">
    <source>
        <dbReference type="PROSITE-ProRule" id="PRU00182"/>
    </source>
</evidence>
<dbReference type="Proteomes" id="UP000799092">
    <property type="component" value="Unassembled WGS sequence"/>
</dbReference>
<dbReference type="PANTHER" id="PTHR11766">
    <property type="entry name" value="TYROSYL-TRNA SYNTHETASE"/>
    <property type="match status" value="1"/>
</dbReference>
<dbReference type="Gene3D" id="3.10.290.10">
    <property type="entry name" value="RNA-binding S4 domain"/>
    <property type="match status" value="1"/>
</dbReference>
<keyword evidence="3 11" id="KW-0436">Ligase</keyword>
<dbReference type="PROSITE" id="PS00178">
    <property type="entry name" value="AA_TRNA_LIGASE_I"/>
    <property type="match status" value="1"/>
</dbReference>
<feature type="binding site" evidence="11">
    <location>
        <position position="34"/>
    </location>
    <ligand>
        <name>L-tyrosine</name>
        <dbReference type="ChEBI" id="CHEBI:58315"/>
    </ligand>
</feature>
<dbReference type="GO" id="GO:0003723">
    <property type="term" value="F:RNA binding"/>
    <property type="evidence" value="ECO:0007669"/>
    <property type="project" value="UniProtKB-KW"/>
</dbReference>
<evidence type="ECO:0000256" key="4">
    <source>
        <dbReference type="ARBA" id="ARBA00022741"/>
    </source>
</evidence>
<comment type="subunit">
    <text evidence="11">Homodimer.</text>
</comment>
<evidence type="ECO:0000256" key="7">
    <source>
        <dbReference type="ARBA" id="ARBA00022917"/>
    </source>
</evidence>
<feature type="binding site" evidence="11">
    <location>
        <position position="169"/>
    </location>
    <ligand>
        <name>L-tyrosine</name>
        <dbReference type="ChEBI" id="CHEBI:58315"/>
    </ligand>
</feature>
<evidence type="ECO:0000313" key="15">
    <source>
        <dbReference type="Proteomes" id="UP000799092"/>
    </source>
</evidence>
<dbReference type="PRINTS" id="PR01040">
    <property type="entry name" value="TRNASYNTHTYR"/>
</dbReference>
<dbReference type="InterPro" id="IPR002942">
    <property type="entry name" value="S4_RNA-bd"/>
</dbReference>
<evidence type="ECO:0000256" key="1">
    <source>
        <dbReference type="ARBA" id="ARBA00004496"/>
    </source>
</evidence>
<dbReference type="FunFam" id="3.40.50.620:FF:000008">
    <property type="entry name" value="Tyrosine--tRNA ligase"/>
    <property type="match status" value="1"/>
</dbReference>
<dbReference type="GO" id="GO:0042803">
    <property type="term" value="F:protein homodimerization activity"/>
    <property type="evidence" value="ECO:0007669"/>
    <property type="project" value="UniProtKB-ARBA"/>
</dbReference>
<keyword evidence="5 11" id="KW-0067">ATP-binding</keyword>
<dbReference type="InterPro" id="IPR001412">
    <property type="entry name" value="aa-tRNA-synth_I_CS"/>
</dbReference>
<dbReference type="OrthoDB" id="9804243at2"/>
<accession>A0A6A8DEA2</accession>
<comment type="caution">
    <text evidence="14">The sequence shown here is derived from an EMBL/GenBank/DDBJ whole genome shotgun (WGS) entry which is preliminary data.</text>
</comment>
<dbReference type="Gene3D" id="3.40.50.620">
    <property type="entry name" value="HUPs"/>
    <property type="match status" value="1"/>
</dbReference>
<dbReference type="RefSeq" id="WP_153736482.1">
    <property type="nucleotide sequence ID" value="NZ_WJNG01000007.1"/>
</dbReference>
<comment type="subcellular location">
    <subcellularLocation>
        <location evidence="1 11">Cytoplasm</location>
    </subcellularLocation>
</comment>
<dbReference type="PROSITE" id="PS50889">
    <property type="entry name" value="S4"/>
    <property type="match status" value="1"/>
</dbReference>
<comment type="catalytic activity">
    <reaction evidence="9 11">
        <text>tRNA(Tyr) + L-tyrosine + ATP = L-tyrosyl-tRNA(Tyr) + AMP + diphosphate + H(+)</text>
        <dbReference type="Rhea" id="RHEA:10220"/>
        <dbReference type="Rhea" id="RHEA-COMP:9706"/>
        <dbReference type="Rhea" id="RHEA-COMP:9707"/>
        <dbReference type="ChEBI" id="CHEBI:15378"/>
        <dbReference type="ChEBI" id="CHEBI:30616"/>
        <dbReference type="ChEBI" id="CHEBI:33019"/>
        <dbReference type="ChEBI" id="CHEBI:58315"/>
        <dbReference type="ChEBI" id="CHEBI:78442"/>
        <dbReference type="ChEBI" id="CHEBI:78536"/>
        <dbReference type="ChEBI" id="CHEBI:456215"/>
        <dbReference type="EC" id="6.1.1.1"/>
    </reaction>
</comment>
<evidence type="ECO:0000313" key="14">
    <source>
        <dbReference type="EMBL" id="MRH42836.1"/>
    </source>
</evidence>
<dbReference type="CDD" id="cd00165">
    <property type="entry name" value="S4"/>
    <property type="match status" value="1"/>
</dbReference>
<dbReference type="Pfam" id="PF22421">
    <property type="entry name" value="SYY_C-terminal"/>
    <property type="match status" value="1"/>
</dbReference>
<keyword evidence="15" id="KW-1185">Reference proteome</keyword>
<evidence type="ECO:0000256" key="6">
    <source>
        <dbReference type="ARBA" id="ARBA00022884"/>
    </source>
</evidence>
<evidence type="ECO:0000259" key="13">
    <source>
        <dbReference type="SMART" id="SM00363"/>
    </source>
</evidence>
<dbReference type="NCBIfam" id="TIGR00234">
    <property type="entry name" value="tyrS"/>
    <property type="match status" value="1"/>
</dbReference>
<keyword evidence="4 11" id="KW-0547">Nucleotide-binding</keyword>
<dbReference type="SMART" id="SM00363">
    <property type="entry name" value="S4"/>
    <property type="match status" value="1"/>
</dbReference>
<evidence type="ECO:0000256" key="10">
    <source>
        <dbReference type="ARBA" id="ARBA00060965"/>
    </source>
</evidence>
<comment type="function">
    <text evidence="11">Catalyzes the attachment of tyrosine to tRNA(Tyr) in a two-step reaction: tyrosine is first activated by ATP to form Tyr-AMP and then transferred to the acceptor end of tRNA(Tyr).</text>
</comment>
<feature type="binding site" evidence="11">
    <location>
        <position position="173"/>
    </location>
    <ligand>
        <name>L-tyrosine</name>
        <dbReference type="ChEBI" id="CHEBI:58315"/>
    </ligand>
</feature>
<organism evidence="14 15">
    <name type="scientific">Aquibacillus halophilus</name>
    <dbReference type="NCBI Taxonomy" id="930132"/>
    <lineage>
        <taxon>Bacteria</taxon>
        <taxon>Bacillati</taxon>
        <taxon>Bacillota</taxon>
        <taxon>Bacilli</taxon>
        <taxon>Bacillales</taxon>
        <taxon>Bacillaceae</taxon>
        <taxon>Aquibacillus</taxon>
    </lineage>
</organism>
<dbReference type="GO" id="GO:0004831">
    <property type="term" value="F:tyrosine-tRNA ligase activity"/>
    <property type="evidence" value="ECO:0007669"/>
    <property type="project" value="UniProtKB-UniRule"/>
</dbReference>
<dbReference type="SUPFAM" id="SSF55174">
    <property type="entry name" value="Alpha-L RNA-binding motif"/>
    <property type="match status" value="1"/>
</dbReference>
<keyword evidence="7 11" id="KW-0648">Protein biosynthesis</keyword>
<dbReference type="FunFam" id="1.10.240.10:FF:000001">
    <property type="entry name" value="Tyrosine--tRNA ligase"/>
    <property type="match status" value="1"/>
</dbReference>